<dbReference type="HOGENOM" id="CLU_952770_0_0_0"/>
<keyword evidence="3" id="KW-1185">Reference proteome</keyword>
<feature type="chain" id="PRO_5003258522" description="SOUL heme-binding protein" evidence="1">
    <location>
        <begin position="22"/>
        <end position="292"/>
    </location>
</feature>
<dbReference type="Pfam" id="PF04832">
    <property type="entry name" value="SOUL"/>
    <property type="match status" value="1"/>
</dbReference>
<dbReference type="STRING" id="756272.Plabr_1906"/>
<evidence type="ECO:0000313" key="2">
    <source>
        <dbReference type="EMBL" id="ADY59515.1"/>
    </source>
</evidence>
<dbReference type="KEGG" id="pbs:Plabr_1906"/>
<dbReference type="Proteomes" id="UP000006860">
    <property type="component" value="Chromosome"/>
</dbReference>
<sequence>MRLRLNGVGCGVLTFCLLALATSGTNQPAMGGDEQETAAAGVLKKAIQQNRGESPAEIEALKQAAKRASEKLPDDHYARKMIETALTEAQDCDDPAECHRTMLSRVHESLTFEPTMEAKLPRGYPQPTPVHKIEIKQLPAYRMAVAKMQGKNRQNSAFFELFNHIKRNDIAMTAPVEMEYSSEGVDQGEASMAFLYREPELGQAGVDPVDDDVTVVDVPAMTVVSIGVRGRCDDAAVKQAEMQLRSWLADNQEYEACGELRRLGYNSPMIPSFMKYSEVQLPVCKAETASKR</sequence>
<dbReference type="SUPFAM" id="SSF55136">
    <property type="entry name" value="Probable bacterial effector-binding domain"/>
    <property type="match status" value="1"/>
</dbReference>
<gene>
    <name evidence="2" type="ordered locus">Plabr_1906</name>
</gene>
<evidence type="ECO:0008006" key="4">
    <source>
        <dbReference type="Google" id="ProtNLM"/>
    </source>
</evidence>
<dbReference type="eggNOG" id="COG4978">
    <property type="taxonomic scope" value="Bacteria"/>
</dbReference>
<accession>F0SH30</accession>
<organism evidence="2 3">
    <name type="scientific">Rubinisphaera brasiliensis (strain ATCC 49424 / DSM 5305 / JCM 21570 / IAM 15109 / NBRC 103401 / IFAM 1448)</name>
    <name type="common">Planctomyces brasiliensis</name>
    <dbReference type="NCBI Taxonomy" id="756272"/>
    <lineage>
        <taxon>Bacteria</taxon>
        <taxon>Pseudomonadati</taxon>
        <taxon>Planctomycetota</taxon>
        <taxon>Planctomycetia</taxon>
        <taxon>Planctomycetales</taxon>
        <taxon>Planctomycetaceae</taxon>
        <taxon>Rubinisphaera</taxon>
    </lineage>
</organism>
<dbReference type="InterPro" id="IPR011256">
    <property type="entry name" value="Reg_factor_effector_dom_sf"/>
</dbReference>
<name>F0SH30_RUBBR</name>
<keyword evidence="1" id="KW-0732">Signal</keyword>
<dbReference type="Gene3D" id="3.20.80.10">
    <property type="entry name" value="Regulatory factor, effector binding domain"/>
    <property type="match status" value="1"/>
</dbReference>
<protein>
    <recommendedName>
        <fullName evidence="4">SOUL heme-binding protein</fullName>
    </recommendedName>
</protein>
<evidence type="ECO:0000256" key="1">
    <source>
        <dbReference type="SAM" id="SignalP"/>
    </source>
</evidence>
<dbReference type="OrthoDB" id="263408at2"/>
<dbReference type="EMBL" id="CP002546">
    <property type="protein sequence ID" value="ADY59515.1"/>
    <property type="molecule type" value="Genomic_DNA"/>
</dbReference>
<proteinExistence type="predicted"/>
<dbReference type="RefSeq" id="WP_013628242.1">
    <property type="nucleotide sequence ID" value="NC_015174.1"/>
</dbReference>
<dbReference type="InterPro" id="IPR006917">
    <property type="entry name" value="SOUL_heme-bd"/>
</dbReference>
<evidence type="ECO:0000313" key="3">
    <source>
        <dbReference type="Proteomes" id="UP000006860"/>
    </source>
</evidence>
<reference evidence="3" key="1">
    <citation type="submission" date="2011-02" db="EMBL/GenBank/DDBJ databases">
        <title>The complete genome of Planctomyces brasiliensis DSM 5305.</title>
        <authorList>
            <person name="Lucas S."/>
            <person name="Copeland A."/>
            <person name="Lapidus A."/>
            <person name="Bruce D."/>
            <person name="Goodwin L."/>
            <person name="Pitluck S."/>
            <person name="Kyrpides N."/>
            <person name="Mavromatis K."/>
            <person name="Pagani I."/>
            <person name="Ivanova N."/>
            <person name="Ovchinnikova G."/>
            <person name="Lu M."/>
            <person name="Detter J.C."/>
            <person name="Han C."/>
            <person name="Land M."/>
            <person name="Hauser L."/>
            <person name="Markowitz V."/>
            <person name="Cheng J.-F."/>
            <person name="Hugenholtz P."/>
            <person name="Woyke T."/>
            <person name="Wu D."/>
            <person name="Tindall B."/>
            <person name="Pomrenke H.G."/>
            <person name="Brambilla E."/>
            <person name="Klenk H.-P."/>
            <person name="Eisen J.A."/>
        </authorList>
    </citation>
    <scope>NUCLEOTIDE SEQUENCE [LARGE SCALE GENOMIC DNA]</scope>
    <source>
        <strain evidence="3">ATCC 49424 / DSM 5305 / JCM 21570 / NBRC 103401 / IFAM 1448</strain>
    </source>
</reference>
<dbReference type="AlphaFoldDB" id="F0SH30"/>
<feature type="signal peptide" evidence="1">
    <location>
        <begin position="1"/>
        <end position="21"/>
    </location>
</feature>